<dbReference type="InterPro" id="IPR056411">
    <property type="entry name" value="CysS_C"/>
</dbReference>
<comment type="similarity">
    <text evidence="2 12">Belongs to the class-I aminoacyl-tRNA synthetase family.</text>
</comment>
<evidence type="ECO:0000256" key="4">
    <source>
        <dbReference type="ARBA" id="ARBA00022490"/>
    </source>
</evidence>
<comment type="caution">
    <text evidence="14">The sequence shown here is derived from an EMBL/GenBank/DDBJ whole genome shotgun (WGS) entry which is preliminary data.</text>
</comment>
<evidence type="ECO:0000256" key="12">
    <source>
        <dbReference type="HAMAP-Rule" id="MF_00041"/>
    </source>
</evidence>
<name>A0A7W1WY34_9GAMM</name>
<keyword evidence="7 12" id="KW-0547">Nucleotide-binding</keyword>
<comment type="subcellular location">
    <subcellularLocation>
        <location evidence="1 12">Cytoplasm</location>
    </subcellularLocation>
</comment>
<dbReference type="GO" id="GO:0005829">
    <property type="term" value="C:cytosol"/>
    <property type="evidence" value="ECO:0007669"/>
    <property type="project" value="TreeGrafter"/>
</dbReference>
<comment type="catalytic activity">
    <reaction evidence="12">
        <text>tRNA(Cys) + L-cysteine + ATP = L-cysteinyl-tRNA(Cys) + AMP + diphosphate</text>
        <dbReference type="Rhea" id="RHEA:17773"/>
        <dbReference type="Rhea" id="RHEA-COMP:9661"/>
        <dbReference type="Rhea" id="RHEA-COMP:9679"/>
        <dbReference type="ChEBI" id="CHEBI:30616"/>
        <dbReference type="ChEBI" id="CHEBI:33019"/>
        <dbReference type="ChEBI" id="CHEBI:35235"/>
        <dbReference type="ChEBI" id="CHEBI:78442"/>
        <dbReference type="ChEBI" id="CHEBI:78517"/>
        <dbReference type="ChEBI" id="CHEBI:456215"/>
        <dbReference type="EC" id="6.1.1.16"/>
    </reaction>
</comment>
<reference evidence="14 15" key="1">
    <citation type="submission" date="2020-07" db="EMBL/GenBank/DDBJ databases">
        <title>Bacterium isolated from marien macroalgae.</title>
        <authorList>
            <person name="Zhu K."/>
            <person name="Lu D."/>
            <person name="Du Z."/>
        </authorList>
    </citation>
    <scope>NUCLEOTIDE SEQUENCE [LARGE SCALE GENOMIC DNA]</scope>
    <source>
        <strain evidence="14 15">3-1745</strain>
    </source>
</reference>
<sequence length="463" mass="52363">MLHIYNTLTNSKTIFTPIEPGKIRMYVCGVTVYDLCHIGHARVMVAFDVMTRYLRARGWDVDYVRNITDVDDKIIRRAAENNETVDQLTERMIAAMHEDEARLNVLRPDQEPKATAHIDDIVNMVQTLIDKGYAYAADNGDVYYRVEKFENYGRLTNKVLEDLRSGARVEVEEAKESPLDFVLWKSAKPGEVSWESPWGAGRPGWHIECSAMSKCCLGDTFDIHGGGPDLPFPHHENEIAQSEAANGCTYAHYWVHAGPVRMGKEKMSKSLGNFFTIRDVLQHYNPEVVRYFLSSVHYRSYIDYSEDSLKEAQSALERFYQALASVEAAESGAALDNDFELRFCEAMDDDFNTPRALAVLFELVSELNKAVREGCGDAPQLAAQLKRLAGMIGLLEQSPQAFLQGESGADDLSAEEIERLIEQRNQARKDKNFAEADRVRDVLADKGIVLKDSREGTGWYREH</sequence>
<evidence type="ECO:0000256" key="7">
    <source>
        <dbReference type="ARBA" id="ARBA00022741"/>
    </source>
</evidence>
<dbReference type="GO" id="GO:0008270">
    <property type="term" value="F:zinc ion binding"/>
    <property type="evidence" value="ECO:0007669"/>
    <property type="project" value="UniProtKB-UniRule"/>
</dbReference>
<dbReference type="InterPro" id="IPR014729">
    <property type="entry name" value="Rossmann-like_a/b/a_fold"/>
</dbReference>
<evidence type="ECO:0000256" key="11">
    <source>
        <dbReference type="ARBA" id="ARBA00023146"/>
    </source>
</evidence>
<feature type="binding site" evidence="12">
    <location>
        <position position="234"/>
    </location>
    <ligand>
        <name>Zn(2+)</name>
        <dbReference type="ChEBI" id="CHEBI:29105"/>
    </ligand>
</feature>
<dbReference type="Proteomes" id="UP000538931">
    <property type="component" value="Unassembled WGS sequence"/>
</dbReference>
<dbReference type="Gene3D" id="1.20.120.1910">
    <property type="entry name" value="Cysteine-tRNA ligase, C-terminal anti-codon recognition domain"/>
    <property type="match status" value="1"/>
</dbReference>
<dbReference type="HAMAP" id="MF_00041">
    <property type="entry name" value="Cys_tRNA_synth"/>
    <property type="match status" value="1"/>
</dbReference>
<dbReference type="GO" id="GO:0004817">
    <property type="term" value="F:cysteine-tRNA ligase activity"/>
    <property type="evidence" value="ECO:0007669"/>
    <property type="project" value="UniProtKB-UniRule"/>
</dbReference>
<evidence type="ECO:0000256" key="1">
    <source>
        <dbReference type="ARBA" id="ARBA00004496"/>
    </source>
</evidence>
<evidence type="ECO:0000313" key="15">
    <source>
        <dbReference type="Proteomes" id="UP000538931"/>
    </source>
</evidence>
<dbReference type="SUPFAM" id="SSF47323">
    <property type="entry name" value="Anticodon-binding domain of a subclass of class I aminoacyl-tRNA synthetases"/>
    <property type="match status" value="1"/>
</dbReference>
<dbReference type="EMBL" id="JACEMT010000043">
    <property type="protein sequence ID" value="MBA4502162.1"/>
    <property type="molecule type" value="Genomic_DNA"/>
</dbReference>
<feature type="domain" description="Cysteinyl-tRNA synthetase class Ia DALR" evidence="13">
    <location>
        <begin position="342"/>
        <end position="403"/>
    </location>
</feature>
<dbReference type="InterPro" id="IPR015273">
    <property type="entry name" value="Cys-tRNA-synt_Ia_DALR"/>
</dbReference>
<dbReference type="Pfam" id="PF09190">
    <property type="entry name" value="DALR_2"/>
    <property type="match status" value="1"/>
</dbReference>
<keyword evidence="6 12" id="KW-0479">Metal-binding</keyword>
<dbReference type="PANTHER" id="PTHR10890">
    <property type="entry name" value="CYSTEINYL-TRNA SYNTHETASE"/>
    <property type="match status" value="1"/>
</dbReference>
<dbReference type="CDD" id="cd00672">
    <property type="entry name" value="CysRS_core"/>
    <property type="match status" value="1"/>
</dbReference>
<dbReference type="GO" id="GO:0006423">
    <property type="term" value="P:cysteinyl-tRNA aminoacylation"/>
    <property type="evidence" value="ECO:0007669"/>
    <property type="project" value="UniProtKB-UniRule"/>
</dbReference>
<evidence type="ECO:0000256" key="10">
    <source>
        <dbReference type="ARBA" id="ARBA00022917"/>
    </source>
</evidence>
<organism evidence="14 15">
    <name type="scientific">Marinobacterium marinum</name>
    <dbReference type="NCBI Taxonomy" id="2756129"/>
    <lineage>
        <taxon>Bacteria</taxon>
        <taxon>Pseudomonadati</taxon>
        <taxon>Pseudomonadota</taxon>
        <taxon>Gammaproteobacteria</taxon>
        <taxon>Oceanospirillales</taxon>
        <taxon>Oceanospirillaceae</taxon>
        <taxon>Marinobacterium</taxon>
    </lineage>
</organism>
<feature type="short sequence motif" description="'KMSKS' region" evidence="12">
    <location>
        <begin position="266"/>
        <end position="270"/>
    </location>
</feature>
<dbReference type="InterPro" id="IPR009080">
    <property type="entry name" value="tRNAsynth_Ia_anticodon-bd"/>
</dbReference>
<evidence type="ECO:0000259" key="13">
    <source>
        <dbReference type="SMART" id="SM00840"/>
    </source>
</evidence>
<dbReference type="EC" id="6.1.1.16" evidence="12"/>
<dbReference type="CDD" id="cd07963">
    <property type="entry name" value="Anticodon_Ia_Cys"/>
    <property type="match status" value="1"/>
</dbReference>
<feature type="binding site" evidence="12">
    <location>
        <position position="209"/>
    </location>
    <ligand>
        <name>Zn(2+)</name>
        <dbReference type="ChEBI" id="CHEBI:29105"/>
    </ligand>
</feature>
<evidence type="ECO:0000256" key="2">
    <source>
        <dbReference type="ARBA" id="ARBA00005594"/>
    </source>
</evidence>
<feature type="binding site" evidence="12">
    <location>
        <position position="269"/>
    </location>
    <ligand>
        <name>ATP</name>
        <dbReference type="ChEBI" id="CHEBI:30616"/>
    </ligand>
</feature>
<keyword evidence="4 12" id="KW-0963">Cytoplasm</keyword>
<comment type="cofactor">
    <cofactor evidence="12">
        <name>Zn(2+)</name>
        <dbReference type="ChEBI" id="CHEBI:29105"/>
    </cofactor>
    <text evidence="12">Binds 1 zinc ion per subunit.</text>
</comment>
<evidence type="ECO:0000256" key="6">
    <source>
        <dbReference type="ARBA" id="ARBA00022723"/>
    </source>
</evidence>
<accession>A0A7W1WY34</accession>
<dbReference type="Pfam" id="PF01406">
    <property type="entry name" value="tRNA-synt_1e"/>
    <property type="match status" value="1"/>
</dbReference>
<feature type="binding site" evidence="12">
    <location>
        <position position="238"/>
    </location>
    <ligand>
        <name>Zn(2+)</name>
        <dbReference type="ChEBI" id="CHEBI:29105"/>
    </ligand>
</feature>
<keyword evidence="11 12" id="KW-0030">Aminoacyl-tRNA synthetase</keyword>
<dbReference type="PANTHER" id="PTHR10890:SF3">
    <property type="entry name" value="CYSTEINE--TRNA LIGASE, CYTOPLASMIC"/>
    <property type="match status" value="1"/>
</dbReference>
<keyword evidence="5 12" id="KW-0436">Ligase</keyword>
<evidence type="ECO:0000256" key="9">
    <source>
        <dbReference type="ARBA" id="ARBA00022840"/>
    </source>
</evidence>
<keyword evidence="8 12" id="KW-0862">Zinc</keyword>
<gene>
    <name evidence="12" type="primary">cysS</name>
    <name evidence="14" type="ORF">H1S06_07250</name>
</gene>
<dbReference type="NCBIfam" id="TIGR00435">
    <property type="entry name" value="cysS"/>
    <property type="match status" value="1"/>
</dbReference>
<evidence type="ECO:0000256" key="3">
    <source>
        <dbReference type="ARBA" id="ARBA00011245"/>
    </source>
</evidence>
<evidence type="ECO:0000256" key="8">
    <source>
        <dbReference type="ARBA" id="ARBA00022833"/>
    </source>
</evidence>
<dbReference type="AlphaFoldDB" id="A0A7W1WY34"/>
<dbReference type="InterPro" id="IPR032678">
    <property type="entry name" value="tRNA-synt_1_cat_dom"/>
</dbReference>
<dbReference type="GO" id="GO:0005524">
    <property type="term" value="F:ATP binding"/>
    <property type="evidence" value="ECO:0007669"/>
    <property type="project" value="UniProtKB-UniRule"/>
</dbReference>
<keyword evidence="15" id="KW-1185">Reference proteome</keyword>
<keyword evidence="9 12" id="KW-0067">ATP-binding</keyword>
<evidence type="ECO:0000256" key="5">
    <source>
        <dbReference type="ARBA" id="ARBA00022598"/>
    </source>
</evidence>
<keyword evidence="10 12" id="KW-0648">Protein biosynthesis</keyword>
<feature type="binding site" evidence="12">
    <location>
        <position position="28"/>
    </location>
    <ligand>
        <name>Zn(2+)</name>
        <dbReference type="ChEBI" id="CHEBI:29105"/>
    </ligand>
</feature>
<dbReference type="SUPFAM" id="SSF52374">
    <property type="entry name" value="Nucleotidylyl transferase"/>
    <property type="match status" value="1"/>
</dbReference>
<feature type="short sequence motif" description="'HIGH' region" evidence="12">
    <location>
        <begin position="30"/>
        <end position="40"/>
    </location>
</feature>
<dbReference type="InterPro" id="IPR024909">
    <property type="entry name" value="Cys-tRNA/MSH_ligase"/>
</dbReference>
<proteinExistence type="inferred from homology"/>
<dbReference type="SMART" id="SM00840">
    <property type="entry name" value="DALR_2"/>
    <property type="match status" value="1"/>
</dbReference>
<dbReference type="InterPro" id="IPR015803">
    <property type="entry name" value="Cys-tRNA-ligase"/>
</dbReference>
<comment type="subunit">
    <text evidence="3 12">Monomer.</text>
</comment>
<dbReference type="RefSeq" id="WP_181738715.1">
    <property type="nucleotide sequence ID" value="NZ_JACEMT010000043.1"/>
</dbReference>
<dbReference type="Gene3D" id="3.40.50.620">
    <property type="entry name" value="HUPs"/>
    <property type="match status" value="1"/>
</dbReference>
<protein>
    <recommendedName>
        <fullName evidence="12">Cysteine--tRNA ligase</fullName>
        <ecNumber evidence="12">6.1.1.16</ecNumber>
    </recommendedName>
    <alternativeName>
        <fullName evidence="12">Cysteinyl-tRNA synthetase</fullName>
        <shortName evidence="12">CysRS</shortName>
    </alternativeName>
</protein>
<dbReference type="FunFam" id="3.40.50.620:FF:000009">
    <property type="entry name" value="Cysteine--tRNA ligase"/>
    <property type="match status" value="1"/>
</dbReference>
<dbReference type="Pfam" id="PF23493">
    <property type="entry name" value="CysS_C"/>
    <property type="match status" value="1"/>
</dbReference>
<dbReference type="PRINTS" id="PR00983">
    <property type="entry name" value="TRNASYNTHCYS"/>
</dbReference>
<evidence type="ECO:0000313" key="14">
    <source>
        <dbReference type="EMBL" id="MBA4502162.1"/>
    </source>
</evidence>